<organism evidence="1 2">
    <name type="scientific">Desulfonema magnum</name>
    <dbReference type="NCBI Taxonomy" id="45655"/>
    <lineage>
        <taxon>Bacteria</taxon>
        <taxon>Pseudomonadati</taxon>
        <taxon>Thermodesulfobacteriota</taxon>
        <taxon>Desulfobacteria</taxon>
        <taxon>Desulfobacterales</taxon>
        <taxon>Desulfococcaceae</taxon>
        <taxon>Desulfonema</taxon>
    </lineage>
</organism>
<keyword evidence="2" id="KW-1185">Reference proteome</keyword>
<proteinExistence type="predicted"/>
<accession>A0A975GNT9</accession>
<dbReference type="AlphaFoldDB" id="A0A975GNT9"/>
<dbReference type="EMBL" id="CP061800">
    <property type="protein sequence ID" value="QTA88122.1"/>
    <property type="molecule type" value="Genomic_DNA"/>
</dbReference>
<dbReference type="Proteomes" id="UP000663722">
    <property type="component" value="Chromosome"/>
</dbReference>
<gene>
    <name evidence="1" type="ORF">dnm_041620</name>
</gene>
<dbReference type="KEGG" id="dmm:dnm_041620"/>
<evidence type="ECO:0000313" key="2">
    <source>
        <dbReference type="Proteomes" id="UP000663722"/>
    </source>
</evidence>
<evidence type="ECO:0000313" key="1">
    <source>
        <dbReference type="EMBL" id="QTA88122.1"/>
    </source>
</evidence>
<sequence length="75" mass="9036">MNHAVYFHFFPPLRRYIIRVFSPPAVNCRTIFINPSGIKNQRPDFFSDKYQKIYGLVLIRIRTLFLKVMQELCQK</sequence>
<reference evidence="1" key="1">
    <citation type="journal article" date="2021" name="Microb. Physiol.">
        <title>Proteogenomic Insights into the Physiology of Marine, Sulfate-Reducing, Filamentous Desulfonema limicola and Desulfonema magnum.</title>
        <authorList>
            <person name="Schnaars V."/>
            <person name="Wohlbrand L."/>
            <person name="Scheve S."/>
            <person name="Hinrichs C."/>
            <person name="Reinhardt R."/>
            <person name="Rabus R."/>
        </authorList>
    </citation>
    <scope>NUCLEOTIDE SEQUENCE</scope>
    <source>
        <strain evidence="1">4be13</strain>
    </source>
</reference>
<name>A0A975GNT9_9BACT</name>
<protein>
    <submittedName>
        <fullName evidence="1">Uncharacterized protein</fullName>
    </submittedName>
</protein>